<keyword evidence="8" id="KW-1185">Reference proteome</keyword>
<name>A0A1M7BPC9_9FIRM</name>
<dbReference type="Pfam" id="PF13416">
    <property type="entry name" value="SBP_bac_8"/>
    <property type="match status" value="1"/>
</dbReference>
<dbReference type="Gene3D" id="3.40.190.10">
    <property type="entry name" value="Periplasmic binding protein-like II"/>
    <property type="match status" value="2"/>
</dbReference>
<dbReference type="OrthoDB" id="2060074at2"/>
<keyword evidence="4" id="KW-0564">Palmitate</keyword>
<keyword evidence="1" id="KW-1003">Cell membrane</keyword>
<evidence type="ECO:0000256" key="3">
    <source>
        <dbReference type="ARBA" id="ARBA00023136"/>
    </source>
</evidence>
<dbReference type="PANTHER" id="PTHR43649:SF33">
    <property type="entry name" value="POLYGALACTURONAN_RHAMNOGALACTURONAN-BINDING PROTEIN YTCQ"/>
    <property type="match status" value="1"/>
</dbReference>
<feature type="region of interest" description="Disordered" evidence="6">
    <location>
        <begin position="50"/>
        <end position="74"/>
    </location>
</feature>
<evidence type="ECO:0000313" key="8">
    <source>
        <dbReference type="Proteomes" id="UP000184386"/>
    </source>
</evidence>
<keyword evidence="3" id="KW-0472">Membrane</keyword>
<evidence type="ECO:0000256" key="4">
    <source>
        <dbReference type="ARBA" id="ARBA00023139"/>
    </source>
</evidence>
<sequence length="468" mass="52233">MGIVICKMLYCAIFIILNMKKEKEIEMKKVISILVVFVMMFSLAACGGKTEKTSSEPTQPAAASGTSETPSEVDISGKGLEIAVRYTGKQLEVFQKVVDDFNAKYKTKVTVSSYGDDYEATLKTRMASDELPDIFETHGWSILRYKEYLMDLRDQEWVKDYDDSALGVIKDTDSAIYVLMISEMIGGTLVNLDVCKEAGVDPYTIYTWDDLLAACEKIKEAGFTPLSNGIGSGELANIAGTYYNYKGEKYELSDSMMDGTFDWSVYKDLLGDLSKWIDNGYLYKDIATMTGTDFTERWAANKSAFYVGNDPGFLIAAKQLNKDGNYAFLPCFASTKEGVQFVPVGEGDAFGVWKDTKNEDAAKVFLNYLATPEVATTINKATGKISALKNAVETDNYGEQLFAALKEKYPNTFYENYWDRKYMPSGMWPIFGNAGALLLTDHSDKGIEDVIKYLSENFKDLYEQASVK</sequence>
<reference evidence="7 8" key="1">
    <citation type="submission" date="2016-11" db="EMBL/GenBank/DDBJ databases">
        <authorList>
            <person name="Jaros S."/>
            <person name="Januszkiewicz K."/>
            <person name="Wedrychowicz H."/>
        </authorList>
    </citation>
    <scope>NUCLEOTIDE SEQUENCE [LARGE SCALE GENOMIC DNA]</scope>
    <source>
        <strain evidence="7 8">DSM 15929</strain>
    </source>
</reference>
<dbReference type="AlphaFoldDB" id="A0A1M7BPC9"/>
<evidence type="ECO:0000256" key="2">
    <source>
        <dbReference type="ARBA" id="ARBA00022729"/>
    </source>
</evidence>
<evidence type="ECO:0000256" key="6">
    <source>
        <dbReference type="SAM" id="MobiDB-lite"/>
    </source>
</evidence>
<accession>A0A1M7BPC9</accession>
<evidence type="ECO:0000256" key="1">
    <source>
        <dbReference type="ARBA" id="ARBA00022475"/>
    </source>
</evidence>
<gene>
    <name evidence="7" type="ORF">SAMN02745136_05193</name>
</gene>
<keyword evidence="2" id="KW-0732">Signal</keyword>
<proteinExistence type="predicted"/>
<protein>
    <submittedName>
        <fullName evidence="7">Raffinose/stachyose/melibiose transport system substrate-binding protein</fullName>
    </submittedName>
</protein>
<evidence type="ECO:0000313" key="7">
    <source>
        <dbReference type="EMBL" id="SHL56777.1"/>
    </source>
</evidence>
<organism evidence="7 8">
    <name type="scientific">Anaerocolumna jejuensis DSM 15929</name>
    <dbReference type="NCBI Taxonomy" id="1121322"/>
    <lineage>
        <taxon>Bacteria</taxon>
        <taxon>Bacillati</taxon>
        <taxon>Bacillota</taxon>
        <taxon>Clostridia</taxon>
        <taxon>Lachnospirales</taxon>
        <taxon>Lachnospiraceae</taxon>
        <taxon>Anaerocolumna</taxon>
    </lineage>
</organism>
<dbReference type="PANTHER" id="PTHR43649">
    <property type="entry name" value="ARABINOSE-BINDING PROTEIN-RELATED"/>
    <property type="match status" value="1"/>
</dbReference>
<dbReference type="EMBL" id="FRAC01000038">
    <property type="protein sequence ID" value="SHL56777.1"/>
    <property type="molecule type" value="Genomic_DNA"/>
</dbReference>
<dbReference type="InterPro" id="IPR050490">
    <property type="entry name" value="Bact_solute-bd_prot1"/>
</dbReference>
<dbReference type="InterPro" id="IPR006059">
    <property type="entry name" value="SBP"/>
</dbReference>
<keyword evidence="5" id="KW-0449">Lipoprotein</keyword>
<dbReference type="STRING" id="1121322.SAMN02745136_05193"/>
<dbReference type="Proteomes" id="UP000184386">
    <property type="component" value="Unassembled WGS sequence"/>
</dbReference>
<dbReference type="SUPFAM" id="SSF53850">
    <property type="entry name" value="Periplasmic binding protein-like II"/>
    <property type="match status" value="1"/>
</dbReference>
<evidence type="ECO:0000256" key="5">
    <source>
        <dbReference type="ARBA" id="ARBA00023288"/>
    </source>
</evidence>